<feature type="domain" description="EngA-type G" evidence="8">
    <location>
        <begin position="197"/>
        <end position="371"/>
    </location>
</feature>
<dbReference type="PRINTS" id="PR00326">
    <property type="entry name" value="GTP1OBG"/>
</dbReference>
<accession>A0A6J6G3T3</accession>
<dbReference type="CDD" id="cd01895">
    <property type="entry name" value="EngA2"/>
    <property type="match status" value="1"/>
</dbReference>
<dbReference type="SUPFAM" id="SSF52540">
    <property type="entry name" value="P-loop containing nucleoside triphosphate hydrolases"/>
    <property type="match status" value="2"/>
</dbReference>
<dbReference type="NCBIfam" id="TIGR00231">
    <property type="entry name" value="small_GTP"/>
    <property type="match status" value="2"/>
</dbReference>
<comment type="similarity">
    <text evidence="1">Belongs to the TRAFAC class TrmE-Era-EngA-EngB-Septin-like GTPase superfamily. EngA (Der) GTPase family.</text>
</comment>
<dbReference type="Pfam" id="PF01926">
    <property type="entry name" value="MMR_HSR1"/>
    <property type="match status" value="2"/>
</dbReference>
<dbReference type="PANTHER" id="PTHR43834:SF6">
    <property type="entry name" value="GTPASE DER"/>
    <property type="match status" value="1"/>
</dbReference>
<dbReference type="PANTHER" id="PTHR43834">
    <property type="entry name" value="GTPASE DER"/>
    <property type="match status" value="1"/>
</dbReference>
<dbReference type="AlphaFoldDB" id="A0A6J6G3T3"/>
<keyword evidence="6" id="KW-0342">GTP-binding</keyword>
<feature type="domain" description="EngA-type G" evidence="8">
    <location>
        <begin position="10"/>
        <end position="173"/>
    </location>
</feature>
<gene>
    <name evidence="9" type="ORF">UFOPK1722_01777</name>
</gene>
<dbReference type="InterPro" id="IPR006073">
    <property type="entry name" value="GTP-bd"/>
</dbReference>
<dbReference type="InterPro" id="IPR027417">
    <property type="entry name" value="P-loop_NTPase"/>
</dbReference>
<reference evidence="9" key="1">
    <citation type="submission" date="2020-05" db="EMBL/GenBank/DDBJ databases">
        <authorList>
            <person name="Chiriac C."/>
            <person name="Salcher M."/>
            <person name="Ghai R."/>
            <person name="Kavagutti S V."/>
        </authorList>
    </citation>
    <scope>NUCLEOTIDE SEQUENCE</scope>
</reference>
<name>A0A6J6G3T3_9ZZZZ</name>
<evidence type="ECO:0000256" key="2">
    <source>
        <dbReference type="ARBA" id="ARBA00020953"/>
    </source>
</evidence>
<dbReference type="GO" id="GO:0005525">
    <property type="term" value="F:GTP binding"/>
    <property type="evidence" value="ECO:0007669"/>
    <property type="project" value="UniProtKB-KW"/>
</dbReference>
<evidence type="ECO:0000259" key="8">
    <source>
        <dbReference type="PROSITE" id="PS51712"/>
    </source>
</evidence>
<dbReference type="HAMAP" id="MF_00195">
    <property type="entry name" value="GTPase_Der"/>
    <property type="match status" value="1"/>
</dbReference>
<dbReference type="Gene3D" id="3.40.50.300">
    <property type="entry name" value="P-loop containing nucleotide triphosphate hydrolases"/>
    <property type="match status" value="2"/>
</dbReference>
<organism evidence="9">
    <name type="scientific">freshwater metagenome</name>
    <dbReference type="NCBI Taxonomy" id="449393"/>
    <lineage>
        <taxon>unclassified sequences</taxon>
        <taxon>metagenomes</taxon>
        <taxon>ecological metagenomes</taxon>
    </lineage>
</organism>
<dbReference type="InterPro" id="IPR015946">
    <property type="entry name" value="KH_dom-like_a/b"/>
</dbReference>
<proteinExistence type="inferred from homology"/>
<keyword evidence="3" id="KW-0690">Ribosome biogenesis</keyword>
<evidence type="ECO:0000256" key="5">
    <source>
        <dbReference type="ARBA" id="ARBA00022741"/>
    </source>
</evidence>
<dbReference type="SMART" id="SM00382">
    <property type="entry name" value="AAA"/>
    <property type="match status" value="2"/>
</dbReference>
<dbReference type="Gene3D" id="3.30.300.20">
    <property type="match status" value="1"/>
</dbReference>
<evidence type="ECO:0000256" key="4">
    <source>
        <dbReference type="ARBA" id="ARBA00022737"/>
    </source>
</evidence>
<dbReference type="InterPro" id="IPR016484">
    <property type="entry name" value="GTPase_Der"/>
</dbReference>
<dbReference type="InterPro" id="IPR005225">
    <property type="entry name" value="Small_GTP-bd"/>
</dbReference>
<dbReference type="InterPro" id="IPR003593">
    <property type="entry name" value="AAA+_ATPase"/>
</dbReference>
<dbReference type="InterPro" id="IPR032859">
    <property type="entry name" value="KH_dom-like"/>
</dbReference>
<evidence type="ECO:0000256" key="3">
    <source>
        <dbReference type="ARBA" id="ARBA00022517"/>
    </source>
</evidence>
<dbReference type="NCBIfam" id="TIGR03594">
    <property type="entry name" value="GTPase_EngA"/>
    <property type="match status" value="1"/>
</dbReference>
<dbReference type="Pfam" id="PF14714">
    <property type="entry name" value="KH_dom-like"/>
    <property type="match status" value="1"/>
</dbReference>
<dbReference type="CDD" id="cd01894">
    <property type="entry name" value="EngA1"/>
    <property type="match status" value="1"/>
</dbReference>
<keyword evidence="5" id="KW-0547">Nucleotide-binding</keyword>
<dbReference type="FunFam" id="3.40.50.300:FF:000040">
    <property type="entry name" value="GTPase Der"/>
    <property type="match status" value="1"/>
</dbReference>
<evidence type="ECO:0000313" key="9">
    <source>
        <dbReference type="EMBL" id="CAB4593913.1"/>
    </source>
</evidence>
<sequence>MTENEETPLPVVVIVGRPNVGKSTLFNRFIGEQAAIVEDRPGVTRDRNEMEAEWLGRRFRLVDTGGWLPAGSELDAKVSRQVEAAVRSADLIIFLTDGSVGITDEDEAVASWLRKVKPPVMLVVNKADNDRREADRWEFLGLGLGEPYPVSALHGRRAGDLLDEIISRVPDAPLSDEYVESYGLDQEIVPVGDQKPPRVALIGRPNVGKSTLFNRLVGEDRSVVHDMPGTTRDAIDTLVETEDGPVVFVDTAGMRRRSRIDDSAEYYSLVRALRAVDASDIALFVIDATQGVTAQDQRLAERVDAAGCPILILLNKWEMIDDLEDRERIEAEVKRKLYFMDDAPVLKISALTGKGVHKLRPVLQEAIEQYHRRVPTRDVNRVIADAQQRQPAAGGAKVMYAIQGATDPPTFTLFVNRELPHTYLRYLERSIREAFGFGSTPLKLRVRKRGD</sequence>
<keyword evidence="4" id="KW-0677">Repeat</keyword>
<dbReference type="PIRSF" id="PIRSF006485">
    <property type="entry name" value="GTP-binding_EngA"/>
    <property type="match status" value="1"/>
</dbReference>
<dbReference type="InterPro" id="IPR031166">
    <property type="entry name" value="G_ENGA"/>
</dbReference>
<evidence type="ECO:0000256" key="6">
    <source>
        <dbReference type="ARBA" id="ARBA00023134"/>
    </source>
</evidence>
<protein>
    <recommendedName>
        <fullName evidence="2">GTPase Der</fullName>
    </recommendedName>
    <alternativeName>
        <fullName evidence="7">GTP-binding protein EngA</fullName>
    </alternativeName>
</protein>
<evidence type="ECO:0000256" key="1">
    <source>
        <dbReference type="ARBA" id="ARBA00008279"/>
    </source>
</evidence>
<dbReference type="FunFam" id="3.40.50.300:FF:000057">
    <property type="entry name" value="GTPase Der"/>
    <property type="match status" value="1"/>
</dbReference>
<dbReference type="PROSITE" id="PS51712">
    <property type="entry name" value="G_ENGA"/>
    <property type="match status" value="2"/>
</dbReference>
<dbReference type="GO" id="GO:0042254">
    <property type="term" value="P:ribosome biogenesis"/>
    <property type="evidence" value="ECO:0007669"/>
    <property type="project" value="UniProtKB-KW"/>
</dbReference>
<evidence type="ECO:0000256" key="7">
    <source>
        <dbReference type="ARBA" id="ARBA00032345"/>
    </source>
</evidence>
<dbReference type="EMBL" id="CAEZTS010000210">
    <property type="protein sequence ID" value="CAB4593913.1"/>
    <property type="molecule type" value="Genomic_DNA"/>
</dbReference>
<dbReference type="GO" id="GO:0043022">
    <property type="term" value="F:ribosome binding"/>
    <property type="evidence" value="ECO:0007669"/>
    <property type="project" value="TreeGrafter"/>
</dbReference>